<name>A0A1G7ATB0_9ACTN</name>
<keyword evidence="6" id="KW-1185">Reference proteome</keyword>
<evidence type="ECO:0000313" key="5">
    <source>
        <dbReference type="EMBL" id="SDE18134.1"/>
    </source>
</evidence>
<feature type="domain" description="Sporulation stage II protein D amidase enhancer LytB N-terminal" evidence="4">
    <location>
        <begin position="199"/>
        <end position="296"/>
    </location>
</feature>
<feature type="signal peptide" evidence="3">
    <location>
        <begin position="1"/>
        <end position="32"/>
    </location>
</feature>
<organism evidence="5 6">
    <name type="scientific">Auraticoccus monumenti</name>
    <dbReference type="NCBI Taxonomy" id="675864"/>
    <lineage>
        <taxon>Bacteria</taxon>
        <taxon>Bacillati</taxon>
        <taxon>Actinomycetota</taxon>
        <taxon>Actinomycetes</taxon>
        <taxon>Propionibacteriales</taxon>
        <taxon>Propionibacteriaceae</taxon>
        <taxon>Auraticoccus</taxon>
    </lineage>
</organism>
<gene>
    <name evidence="5" type="ORF">SAMN04489747_2726</name>
</gene>
<dbReference type="AlphaFoldDB" id="A0A1G7ATB0"/>
<dbReference type="GO" id="GO:0030435">
    <property type="term" value="P:sporulation resulting in formation of a cellular spore"/>
    <property type="evidence" value="ECO:0007669"/>
    <property type="project" value="InterPro"/>
</dbReference>
<dbReference type="OrthoDB" id="99430at2"/>
<dbReference type="STRING" id="675864.SAMN04489747_2726"/>
<keyword evidence="1 3" id="KW-0732">Signal</keyword>
<dbReference type="Pfam" id="PF08486">
    <property type="entry name" value="SpoIID"/>
    <property type="match status" value="1"/>
</dbReference>
<feature type="compositionally biased region" description="Gly residues" evidence="2">
    <location>
        <begin position="591"/>
        <end position="603"/>
    </location>
</feature>
<evidence type="ECO:0000259" key="4">
    <source>
        <dbReference type="Pfam" id="PF08486"/>
    </source>
</evidence>
<dbReference type="Pfam" id="PF13517">
    <property type="entry name" value="FG-GAP_3"/>
    <property type="match status" value="1"/>
</dbReference>
<dbReference type="Gene3D" id="2.130.10.130">
    <property type="entry name" value="Integrin alpha, N-terminal"/>
    <property type="match status" value="1"/>
</dbReference>
<dbReference type="InterPro" id="IPR013693">
    <property type="entry name" value="SpoIID/LytB_N"/>
</dbReference>
<protein>
    <submittedName>
        <fullName evidence="5">SpoIID/LytB domain protein</fullName>
    </submittedName>
</protein>
<dbReference type="Proteomes" id="UP000198546">
    <property type="component" value="Chromosome i"/>
</dbReference>
<dbReference type="EMBL" id="LT629688">
    <property type="protein sequence ID" value="SDE18134.1"/>
    <property type="molecule type" value="Genomic_DNA"/>
</dbReference>
<dbReference type="InterPro" id="IPR013517">
    <property type="entry name" value="FG-GAP"/>
</dbReference>
<sequence>MSPSPLRRLAGALLVLALALAVLVPTSPPARADAPVTPTSGGFRLEGAGFGHGWGMSQWGAYGAAREGLTWREIIGFYYPGTTVTKQSASSLDVWLSKDTDAALTVRAAAGLRLYEAGAKKYVTLPTGSGYAEWRVRRPGSSYVLEHRAAGGSWKTRGSGLVATRPWVFDTDADVVAVVLPSGAVTEYRGRVGLVGSGSSARTVNSLPLEAYLRSVVPAEMPTSWAAEAVRAQAVAARTYAVRLRAAATGGYDVCDTTACQAYSGLATTSGGRRTVHETSGGDAAVSATAGQVLLHRGEPALTQFSASNGGQSAAGDFPYLAARKDPYDGVVSSQAWGSTITAAAVAAQWPAAGTVRQLQVLRRDGQGRWGGRVLELAVVGTKSTVKVSGTTFRSRFGLRSSYFTVVDRAGKWSTKPQRLTTDRVTLVSRDGAGTLLVNPVTSATAVGAPRTRQSGYGSYREVVAVGDWDGDAHQDLMAHTGERLLLLPGDGAGKVGRPVDVGGTHRLRLLTGAGDWDGDGTPDLIGISDAGNLWLIRGNGTGARRDSVMLAPGWGSVAALHGVGDLDRDGRPDVVARRGDNLSLHTSTGTGVGPARGLGTGWSGKTLQGPGDVTGDGYVDLVSRSSSGVWRVHPGTSAGRLGASRALTVEDMGTRLAP</sequence>
<evidence type="ECO:0000256" key="1">
    <source>
        <dbReference type="ARBA" id="ARBA00022729"/>
    </source>
</evidence>
<proteinExistence type="predicted"/>
<reference evidence="5 6" key="1">
    <citation type="submission" date="2016-10" db="EMBL/GenBank/DDBJ databases">
        <authorList>
            <person name="de Groot N.N."/>
        </authorList>
    </citation>
    <scope>NUCLEOTIDE SEQUENCE [LARGE SCALE GENOMIC DNA]</scope>
    <source>
        <strain evidence="5 6">MON 2.2</strain>
    </source>
</reference>
<accession>A0A1G7ATB0</accession>
<dbReference type="PANTHER" id="PTHR44103">
    <property type="entry name" value="PROPROTEIN CONVERTASE P"/>
    <property type="match status" value="1"/>
</dbReference>
<dbReference type="PANTHER" id="PTHR44103:SF1">
    <property type="entry name" value="PROPROTEIN CONVERTASE P"/>
    <property type="match status" value="1"/>
</dbReference>
<feature type="chain" id="PRO_5009240612" evidence="3">
    <location>
        <begin position="33"/>
        <end position="659"/>
    </location>
</feature>
<dbReference type="RefSeq" id="WP_090594302.1">
    <property type="nucleotide sequence ID" value="NZ_LT629688.1"/>
</dbReference>
<dbReference type="InterPro" id="IPR028994">
    <property type="entry name" value="Integrin_alpha_N"/>
</dbReference>
<evidence type="ECO:0000313" key="6">
    <source>
        <dbReference type="Proteomes" id="UP000198546"/>
    </source>
</evidence>
<evidence type="ECO:0000256" key="2">
    <source>
        <dbReference type="SAM" id="MobiDB-lite"/>
    </source>
</evidence>
<feature type="region of interest" description="Disordered" evidence="2">
    <location>
        <begin position="582"/>
        <end position="611"/>
    </location>
</feature>
<evidence type="ECO:0000256" key="3">
    <source>
        <dbReference type="SAM" id="SignalP"/>
    </source>
</evidence>
<dbReference type="SUPFAM" id="SSF69318">
    <property type="entry name" value="Integrin alpha N-terminal domain"/>
    <property type="match status" value="1"/>
</dbReference>
<dbReference type="NCBIfam" id="TIGR02669">
    <property type="entry name" value="SpoIID_LytB"/>
    <property type="match status" value="1"/>
</dbReference>
<dbReference type="InterPro" id="IPR013486">
    <property type="entry name" value="SpoIID/LytB"/>
</dbReference>